<name>A0ABN0D2K2_9FIRM</name>
<protein>
    <submittedName>
        <fullName evidence="1">Uncharacterized protein</fullName>
    </submittedName>
</protein>
<evidence type="ECO:0000313" key="2">
    <source>
        <dbReference type="Proteomes" id="UP000004018"/>
    </source>
</evidence>
<accession>A0ABN0D2K2</accession>
<keyword evidence="2" id="KW-1185">Reference proteome</keyword>
<dbReference type="EMBL" id="AFIJ01000003">
    <property type="protein sequence ID" value="EGL42462.1"/>
    <property type="molecule type" value="Genomic_DNA"/>
</dbReference>
<evidence type="ECO:0000313" key="1">
    <source>
        <dbReference type="EMBL" id="EGL42462.1"/>
    </source>
</evidence>
<organism evidence="1 2">
    <name type="scientific">Megasphaera lornae</name>
    <dbReference type="NCBI Taxonomy" id="1000568"/>
    <lineage>
        <taxon>Bacteria</taxon>
        <taxon>Bacillati</taxon>
        <taxon>Bacillota</taxon>
        <taxon>Negativicutes</taxon>
        <taxon>Veillonellales</taxon>
        <taxon>Veillonellaceae</taxon>
        <taxon>Megasphaera</taxon>
    </lineage>
</organism>
<reference evidence="1 2" key="1">
    <citation type="submission" date="2011-04" db="EMBL/GenBank/DDBJ databases">
        <authorList>
            <person name="Harkins D.M."/>
            <person name="Madupu R."/>
            <person name="Durkin A.S."/>
            <person name="Torralba M."/>
            <person name="Methe B."/>
            <person name="Sutton G.G."/>
            <person name="Nelson K.E."/>
        </authorList>
    </citation>
    <scope>NUCLEOTIDE SEQUENCE [LARGE SCALE GENOMIC DNA]</scope>
    <source>
        <strain evidence="1 2">UPII 199-6</strain>
    </source>
</reference>
<comment type="caution">
    <text evidence="1">The sequence shown here is derived from an EMBL/GenBank/DDBJ whole genome shotgun (WGS) entry which is preliminary data.</text>
</comment>
<gene>
    <name evidence="1" type="ORF">HMPREF1039_1559</name>
</gene>
<proteinExistence type="predicted"/>
<sequence>MNKKFFFCRYEYPDFGRKGAVKRVSACICRETGEALARQR</sequence>
<dbReference type="Proteomes" id="UP000004018">
    <property type="component" value="Unassembled WGS sequence"/>
</dbReference>